<evidence type="ECO:0000313" key="3">
    <source>
        <dbReference type="EMBL" id="ABC29313.1"/>
    </source>
</evidence>
<feature type="domain" description="UspA" evidence="2">
    <location>
        <begin position="5"/>
        <end position="160"/>
    </location>
</feature>
<dbReference type="RefSeq" id="WP_011396382.1">
    <property type="nucleotide sequence ID" value="NC_007645.1"/>
</dbReference>
<name>Q2SJ61_HAHCH</name>
<sequence>MENNNKTVLACIDGSNFSRAVCDYAAWIAQRVGAPLKLLHNIEHREAPAVSDLTGSIGLGSREKLLAELTDLEQRRSKILLQEGKLMLEAAKERVIAAGVSNPVVNQRHGGLTEALIELEDDIRVLVMGIRGEEHENQAGRVGAHLETIIRSLHRPVLVVNGEFSAPQRIMLAYDGSEAAGKALNMVAESPLYRDLRCHVVHVSRDGKANEQVLEQAVQRLRNAGVDVVAAKLTGAVEQELCDYQRQHDIDLTVMGAYSHTRLRELLLGSFTAKMLTMTQKPLLLLR</sequence>
<dbReference type="Gene3D" id="3.40.50.12370">
    <property type="match status" value="1"/>
</dbReference>
<feature type="domain" description="UspA" evidence="2">
    <location>
        <begin position="210"/>
        <end position="287"/>
    </location>
</feature>
<gene>
    <name evidence="3" type="ordered locus">HCH_02511</name>
</gene>
<dbReference type="InterPro" id="IPR006015">
    <property type="entry name" value="Universal_stress_UspA"/>
</dbReference>
<dbReference type="InterPro" id="IPR006016">
    <property type="entry name" value="UspA"/>
</dbReference>
<evidence type="ECO:0000259" key="2">
    <source>
        <dbReference type="Pfam" id="PF00582"/>
    </source>
</evidence>
<dbReference type="OrthoDB" id="9804721at2"/>
<protein>
    <submittedName>
        <fullName evidence="3">Universal stress protein UspA and related nucleotide-binding protein</fullName>
    </submittedName>
</protein>
<dbReference type="PANTHER" id="PTHR46268:SF6">
    <property type="entry name" value="UNIVERSAL STRESS PROTEIN UP12"/>
    <property type="match status" value="1"/>
</dbReference>
<evidence type="ECO:0000256" key="1">
    <source>
        <dbReference type="ARBA" id="ARBA00008791"/>
    </source>
</evidence>
<dbReference type="AlphaFoldDB" id="Q2SJ61"/>
<reference evidence="3 4" key="1">
    <citation type="journal article" date="2005" name="Nucleic Acids Res.">
        <title>Genomic blueprint of Hahella chejuensis, a marine microbe producing an algicidal agent.</title>
        <authorList>
            <person name="Jeong H."/>
            <person name="Yim J.H."/>
            <person name="Lee C."/>
            <person name="Choi S.-H."/>
            <person name="Park Y.K."/>
            <person name="Yoon S.H."/>
            <person name="Hur C.-G."/>
            <person name="Kang H.-Y."/>
            <person name="Kim D."/>
            <person name="Lee H.H."/>
            <person name="Park K.H."/>
            <person name="Park S.-H."/>
            <person name="Park H.-S."/>
            <person name="Lee H.K."/>
            <person name="Oh T.K."/>
            <person name="Kim J.F."/>
        </authorList>
    </citation>
    <scope>NUCLEOTIDE SEQUENCE [LARGE SCALE GENOMIC DNA]</scope>
    <source>
        <strain evidence="3 4">KCTC 2396</strain>
    </source>
</reference>
<dbReference type="HOGENOM" id="CLU_049301_5_1_6"/>
<dbReference type="Pfam" id="PF00582">
    <property type="entry name" value="Usp"/>
    <property type="match status" value="2"/>
</dbReference>
<dbReference type="EMBL" id="CP000155">
    <property type="protein sequence ID" value="ABC29313.1"/>
    <property type="molecule type" value="Genomic_DNA"/>
</dbReference>
<dbReference type="PANTHER" id="PTHR46268">
    <property type="entry name" value="STRESS RESPONSE PROTEIN NHAX"/>
    <property type="match status" value="1"/>
</dbReference>
<comment type="similarity">
    <text evidence="1">Belongs to the universal stress protein A family.</text>
</comment>
<keyword evidence="4" id="KW-1185">Reference proteome</keyword>
<accession>Q2SJ61</accession>
<dbReference type="eggNOG" id="COG0589">
    <property type="taxonomic scope" value="Bacteria"/>
</dbReference>
<dbReference type="CDD" id="cd00293">
    <property type="entry name" value="USP-like"/>
    <property type="match status" value="2"/>
</dbReference>
<dbReference type="KEGG" id="hch:HCH_02511"/>
<dbReference type="STRING" id="349521.HCH_02511"/>
<dbReference type="PRINTS" id="PR01438">
    <property type="entry name" value="UNVRSLSTRESS"/>
</dbReference>
<proteinExistence type="inferred from homology"/>
<evidence type="ECO:0000313" key="4">
    <source>
        <dbReference type="Proteomes" id="UP000000238"/>
    </source>
</evidence>
<organism evidence="3 4">
    <name type="scientific">Hahella chejuensis (strain KCTC 2396)</name>
    <dbReference type="NCBI Taxonomy" id="349521"/>
    <lineage>
        <taxon>Bacteria</taxon>
        <taxon>Pseudomonadati</taxon>
        <taxon>Pseudomonadota</taxon>
        <taxon>Gammaproteobacteria</taxon>
        <taxon>Oceanospirillales</taxon>
        <taxon>Hahellaceae</taxon>
        <taxon>Hahella</taxon>
    </lineage>
</organism>
<dbReference type="SUPFAM" id="SSF52402">
    <property type="entry name" value="Adenine nucleotide alpha hydrolases-like"/>
    <property type="match status" value="2"/>
</dbReference>
<dbReference type="Proteomes" id="UP000000238">
    <property type="component" value="Chromosome"/>
</dbReference>